<keyword evidence="2" id="KW-1185">Reference proteome</keyword>
<evidence type="ECO:0000313" key="2">
    <source>
        <dbReference type="Proteomes" id="UP001201812"/>
    </source>
</evidence>
<reference evidence="1" key="1">
    <citation type="submission" date="2022-01" db="EMBL/GenBank/DDBJ databases">
        <title>Genome Sequence Resource for Two Populations of Ditylenchus destructor, the Migratory Endoparasitic Phytonematode.</title>
        <authorList>
            <person name="Zhang H."/>
            <person name="Lin R."/>
            <person name="Xie B."/>
        </authorList>
    </citation>
    <scope>NUCLEOTIDE SEQUENCE</scope>
    <source>
        <strain evidence="1">BazhouSP</strain>
    </source>
</reference>
<name>A0AAD4MRD2_9BILA</name>
<gene>
    <name evidence="1" type="ORF">DdX_16195</name>
</gene>
<dbReference type="Proteomes" id="UP001201812">
    <property type="component" value="Unassembled WGS sequence"/>
</dbReference>
<comment type="caution">
    <text evidence="1">The sequence shown here is derived from an EMBL/GenBank/DDBJ whole genome shotgun (WGS) entry which is preliminary data.</text>
</comment>
<dbReference type="EMBL" id="JAKKPZ010000123">
    <property type="protein sequence ID" value="KAI1701236.1"/>
    <property type="molecule type" value="Genomic_DNA"/>
</dbReference>
<sequence length="360" mass="41332">MGNTKSKSIRRVKASKSTEIQERNPISISPEVLADVLTFYSRKNLLQLCQVNSLFFQIGNKVPSAHIVRNICFGISDSGRYLKSSPHLIQLVLPRSQTISQIPLKELPIPLPFIRFREVKIAKLLENATLNFLLRAKKSFKGSRLNIAIEGKTSNSGKDLKIQDQINNLLEEIFVECSHIQIDSRFMEPQKVAKTMGVLNCDRLELQFYSEQICNSDTSKALMTWLNHKEGHPKARRHLLLKNYPRVGIMETIEELKRSFQAATQPVNYVVTFIECRESADKCIEKNMDFDLENSLTGEQLSFFDHYPAVGRGLRLWRRLVTDKDDAFFALLAGECGCVIPEGFDHDFYDVNYKMYYQLL</sequence>
<organism evidence="1 2">
    <name type="scientific">Ditylenchus destructor</name>
    <dbReference type="NCBI Taxonomy" id="166010"/>
    <lineage>
        <taxon>Eukaryota</taxon>
        <taxon>Metazoa</taxon>
        <taxon>Ecdysozoa</taxon>
        <taxon>Nematoda</taxon>
        <taxon>Chromadorea</taxon>
        <taxon>Rhabditida</taxon>
        <taxon>Tylenchina</taxon>
        <taxon>Tylenchomorpha</taxon>
        <taxon>Sphaerularioidea</taxon>
        <taxon>Anguinidae</taxon>
        <taxon>Anguininae</taxon>
        <taxon>Ditylenchus</taxon>
    </lineage>
</organism>
<proteinExistence type="predicted"/>
<evidence type="ECO:0000313" key="1">
    <source>
        <dbReference type="EMBL" id="KAI1701236.1"/>
    </source>
</evidence>
<dbReference type="AlphaFoldDB" id="A0AAD4MRD2"/>
<protein>
    <submittedName>
        <fullName evidence="1">Uncharacterized protein</fullName>
    </submittedName>
</protein>
<accession>A0AAD4MRD2</accession>